<protein>
    <recommendedName>
        <fullName evidence="2">Extracellular mutant protein 11 C-terminal domain-containing protein</fullName>
    </recommendedName>
</protein>
<feature type="region of interest" description="Disordered" evidence="1">
    <location>
        <begin position="200"/>
        <end position="345"/>
    </location>
</feature>
<dbReference type="GO" id="GO:0001164">
    <property type="term" value="F:RNA polymerase I core promoter sequence-specific DNA binding"/>
    <property type="evidence" value="ECO:0007669"/>
    <property type="project" value="TreeGrafter"/>
</dbReference>
<feature type="region of interest" description="Disordered" evidence="1">
    <location>
        <begin position="136"/>
        <end position="179"/>
    </location>
</feature>
<dbReference type="GO" id="GO:0017025">
    <property type="term" value="F:TBP-class protein binding"/>
    <property type="evidence" value="ECO:0007669"/>
    <property type="project" value="TreeGrafter"/>
</dbReference>
<evidence type="ECO:0000256" key="1">
    <source>
        <dbReference type="SAM" id="MobiDB-lite"/>
    </source>
</evidence>
<name>A0AAD9SQD1_PHOAM</name>
<dbReference type="EMBL" id="JAUJFL010000001">
    <property type="protein sequence ID" value="KAK2614336.1"/>
    <property type="molecule type" value="Genomic_DNA"/>
</dbReference>
<dbReference type="Proteomes" id="UP001265746">
    <property type="component" value="Unassembled WGS sequence"/>
</dbReference>
<evidence type="ECO:0000313" key="3">
    <source>
        <dbReference type="EMBL" id="KAK2614336.1"/>
    </source>
</evidence>
<dbReference type="GO" id="GO:0042790">
    <property type="term" value="P:nucleolar large rRNA transcription by RNA polymerase I"/>
    <property type="evidence" value="ECO:0007669"/>
    <property type="project" value="TreeGrafter"/>
</dbReference>
<feature type="compositionally biased region" description="Basic and acidic residues" evidence="1">
    <location>
        <begin position="505"/>
        <end position="528"/>
    </location>
</feature>
<feature type="region of interest" description="Disordered" evidence="1">
    <location>
        <begin position="417"/>
        <end position="440"/>
    </location>
</feature>
<feature type="region of interest" description="Disordered" evidence="1">
    <location>
        <begin position="94"/>
        <end position="121"/>
    </location>
</feature>
<dbReference type="InterPro" id="IPR029178">
    <property type="entry name" value="Ecm11_C"/>
</dbReference>
<dbReference type="PANTHER" id="PTHR28244:SF3">
    <property type="entry name" value="EXTRACELLULAR MUTANT PROTEIN 11 C-TERMINAL DOMAIN-CONTAINING PROTEIN"/>
    <property type="match status" value="1"/>
</dbReference>
<accession>A0AAD9SQD1</accession>
<feature type="compositionally biased region" description="Basic and acidic residues" evidence="1">
    <location>
        <begin position="108"/>
        <end position="120"/>
    </location>
</feature>
<keyword evidence="4" id="KW-1185">Reference proteome</keyword>
<organism evidence="3 4">
    <name type="scientific">Phomopsis amygdali</name>
    <name type="common">Fusicoccum amygdali</name>
    <dbReference type="NCBI Taxonomy" id="1214568"/>
    <lineage>
        <taxon>Eukaryota</taxon>
        <taxon>Fungi</taxon>
        <taxon>Dikarya</taxon>
        <taxon>Ascomycota</taxon>
        <taxon>Pezizomycotina</taxon>
        <taxon>Sordariomycetes</taxon>
        <taxon>Sordariomycetidae</taxon>
        <taxon>Diaporthales</taxon>
        <taxon>Diaporthaceae</taxon>
        <taxon>Diaporthe</taxon>
    </lineage>
</organism>
<feature type="region of interest" description="Disordered" evidence="1">
    <location>
        <begin position="505"/>
        <end position="539"/>
    </location>
</feature>
<feature type="compositionally biased region" description="Basic and acidic residues" evidence="1">
    <location>
        <begin position="248"/>
        <end position="273"/>
    </location>
</feature>
<sequence length="539" mass="60371">MMMVPGARRKLQNFIQKHEGAIAVNPHAPGSPPLQAVTQTAGPAASPLISRLDRQAAAAALNPMQVSKPSGLGESVQLPLGPSQADELIERQRNEGGGARPGWESVPEELHEEGGLREQWDEQSNINSLFSESELVRPASSQYPNHHGDHEDDASSDVVDNRQPPRRGRNAHRSAESAPIFEYQNGQLVVPSVQGKGFSTSMITHAPTNPRADAPRFRRNPFGSTSDESSPRPQREPSFLHSAFPVRGTEELKRPPRFERSSLPKETSRRISPEKYNNARDAVQPDVYFPPAKEFAPGARRPTGFQTIGNPALDWDADDSDIHSQGDDFPDQDQQHTPKATRQRVVPDDATVVLNPPKPVVAQKPQKTVTIQDDALLGSPIREALLGQRISPAKKRLRGIDYDEEVLRKMNFADLQNEPFDHDPTRQVITSPAKPPANNLNDRLEFYRSKDEESQGQLFTQMSVREWDDSGDWFLERFSNIVTKMKEARQAKRKIVEQYETQISEREEEVRRKKESIDRKLSKLKHDSSAMLKGSESSD</sequence>
<gene>
    <name evidence="3" type="ORF">N8I77_001173</name>
</gene>
<dbReference type="AlphaFoldDB" id="A0AAD9SQD1"/>
<dbReference type="GO" id="GO:0070860">
    <property type="term" value="C:RNA polymerase I core factor complex"/>
    <property type="evidence" value="ECO:0007669"/>
    <property type="project" value="TreeGrafter"/>
</dbReference>
<evidence type="ECO:0000259" key="2">
    <source>
        <dbReference type="Pfam" id="PF15463"/>
    </source>
</evidence>
<reference evidence="3" key="1">
    <citation type="submission" date="2023-06" db="EMBL/GenBank/DDBJ databases">
        <authorList>
            <person name="Noh H."/>
        </authorList>
    </citation>
    <scope>NUCLEOTIDE SEQUENCE</scope>
    <source>
        <strain evidence="3">DUCC20226</strain>
    </source>
</reference>
<dbReference type="Pfam" id="PF15463">
    <property type="entry name" value="ECM11"/>
    <property type="match status" value="1"/>
</dbReference>
<comment type="caution">
    <text evidence="3">The sequence shown here is derived from an EMBL/GenBank/DDBJ whole genome shotgun (WGS) entry which is preliminary data.</text>
</comment>
<dbReference type="InterPro" id="IPR053029">
    <property type="entry name" value="RNA_pol_I-specific_init_factor"/>
</dbReference>
<dbReference type="PANTHER" id="PTHR28244">
    <property type="entry name" value="RNA POLYMERASE I-SPECIFIC TRANSCRIPTION INITIATION FACTOR RRN11"/>
    <property type="match status" value="1"/>
</dbReference>
<proteinExistence type="predicted"/>
<feature type="domain" description="Extracellular mutant protein 11 C-terminal" evidence="2">
    <location>
        <begin position="401"/>
        <end position="532"/>
    </location>
</feature>
<evidence type="ECO:0000313" key="4">
    <source>
        <dbReference type="Proteomes" id="UP001265746"/>
    </source>
</evidence>